<dbReference type="Pfam" id="PF07332">
    <property type="entry name" value="Phage_holin_3_6"/>
    <property type="match status" value="1"/>
</dbReference>
<sequence length="142" mass="14687">MTTGNQTPERTIGQLVSDVTTDMSTIVRSEIELAKTEVTEGVTKLGKGIVFFAIAGVLALYMLGLLLLAGAWGIEAAGLPMWAGLLIVSGVLLLIIGGLGLAGYLQVNKAQPKPVKAINNAEQTVNSLKAAVKPQDKGTTAA</sequence>
<reference evidence="2" key="1">
    <citation type="submission" date="2022-06" db="EMBL/GenBank/DDBJ databases">
        <title>Ornithinimicrobium HY1793.</title>
        <authorList>
            <person name="Huang Y."/>
        </authorList>
    </citation>
    <scope>NUCLEOTIDE SEQUENCE</scope>
    <source>
        <strain evidence="2">HY1793</strain>
    </source>
</reference>
<accession>A0ABY4YSB3</accession>
<evidence type="ECO:0000313" key="2">
    <source>
        <dbReference type="EMBL" id="USQ79636.1"/>
    </source>
</evidence>
<feature type="transmembrane region" description="Helical" evidence="1">
    <location>
        <begin position="49"/>
        <end position="74"/>
    </location>
</feature>
<name>A0ABY4YSB3_9MICO</name>
<feature type="transmembrane region" description="Helical" evidence="1">
    <location>
        <begin position="80"/>
        <end position="105"/>
    </location>
</feature>
<protein>
    <submittedName>
        <fullName evidence="2">Phage holin family protein</fullName>
    </submittedName>
</protein>
<dbReference type="InterPro" id="IPR009937">
    <property type="entry name" value="Phage_holin_3_6"/>
</dbReference>
<dbReference type="RefSeq" id="WP_252592741.1">
    <property type="nucleotide sequence ID" value="NZ_CP099489.1"/>
</dbReference>
<keyword evidence="1" id="KW-0812">Transmembrane</keyword>
<dbReference type="Proteomes" id="UP001056455">
    <property type="component" value="Chromosome"/>
</dbReference>
<keyword evidence="3" id="KW-1185">Reference proteome</keyword>
<dbReference type="EMBL" id="CP099489">
    <property type="protein sequence ID" value="USQ79636.1"/>
    <property type="molecule type" value="Genomic_DNA"/>
</dbReference>
<gene>
    <name evidence="2" type="ORF">NF556_18910</name>
</gene>
<keyword evidence="1" id="KW-0472">Membrane</keyword>
<evidence type="ECO:0000256" key="1">
    <source>
        <dbReference type="SAM" id="Phobius"/>
    </source>
</evidence>
<organism evidence="2 3">
    <name type="scientific">Ornithinimicrobium faecis</name>
    <dbReference type="NCBI Taxonomy" id="2934158"/>
    <lineage>
        <taxon>Bacteria</taxon>
        <taxon>Bacillati</taxon>
        <taxon>Actinomycetota</taxon>
        <taxon>Actinomycetes</taxon>
        <taxon>Micrococcales</taxon>
        <taxon>Ornithinimicrobiaceae</taxon>
        <taxon>Ornithinimicrobium</taxon>
    </lineage>
</organism>
<evidence type="ECO:0000313" key="3">
    <source>
        <dbReference type="Proteomes" id="UP001056455"/>
    </source>
</evidence>
<proteinExistence type="predicted"/>
<keyword evidence="1" id="KW-1133">Transmembrane helix</keyword>